<dbReference type="STRING" id="1802205.A3C58_02405"/>
<comment type="catalytic activity">
    <reaction evidence="7 8">
        <text>dTMP + ATP = dTDP + ADP</text>
        <dbReference type="Rhea" id="RHEA:13517"/>
        <dbReference type="ChEBI" id="CHEBI:30616"/>
        <dbReference type="ChEBI" id="CHEBI:58369"/>
        <dbReference type="ChEBI" id="CHEBI:63528"/>
        <dbReference type="ChEBI" id="CHEBI:456216"/>
        <dbReference type="EC" id="2.7.4.9"/>
    </reaction>
</comment>
<proteinExistence type="inferred from homology"/>
<evidence type="ECO:0000256" key="5">
    <source>
        <dbReference type="ARBA" id="ARBA00022777"/>
    </source>
</evidence>
<dbReference type="HAMAP" id="MF_00165">
    <property type="entry name" value="Thymidylate_kinase"/>
    <property type="match status" value="1"/>
</dbReference>
<evidence type="ECO:0000256" key="6">
    <source>
        <dbReference type="ARBA" id="ARBA00022840"/>
    </source>
</evidence>
<evidence type="ECO:0000256" key="7">
    <source>
        <dbReference type="ARBA" id="ARBA00048743"/>
    </source>
</evidence>
<dbReference type="SUPFAM" id="SSF52540">
    <property type="entry name" value="P-loop containing nucleoside triphosphate hydrolases"/>
    <property type="match status" value="1"/>
</dbReference>
<dbReference type="GO" id="GO:0006235">
    <property type="term" value="P:dTTP biosynthetic process"/>
    <property type="evidence" value="ECO:0007669"/>
    <property type="project" value="UniProtKB-UniRule"/>
</dbReference>
<dbReference type="GO" id="GO:0005829">
    <property type="term" value="C:cytosol"/>
    <property type="evidence" value="ECO:0007669"/>
    <property type="project" value="TreeGrafter"/>
</dbReference>
<dbReference type="InterPro" id="IPR027417">
    <property type="entry name" value="P-loop_NTPase"/>
</dbReference>
<keyword evidence="6 8" id="KW-0067">ATP-binding</keyword>
<dbReference type="GO" id="GO:0006233">
    <property type="term" value="P:dTDP biosynthetic process"/>
    <property type="evidence" value="ECO:0007669"/>
    <property type="project" value="InterPro"/>
</dbReference>
<organism evidence="10 11">
    <name type="scientific">Candidatus Staskawiczbacteria bacterium RIFCSPHIGHO2_02_FULL_34_10</name>
    <dbReference type="NCBI Taxonomy" id="1802205"/>
    <lineage>
        <taxon>Bacteria</taxon>
        <taxon>Candidatus Staskawicziibacteriota</taxon>
    </lineage>
</organism>
<reference evidence="10 11" key="1">
    <citation type="journal article" date="2016" name="Nat. Commun.">
        <title>Thousands of microbial genomes shed light on interconnected biogeochemical processes in an aquifer system.</title>
        <authorList>
            <person name="Anantharaman K."/>
            <person name="Brown C.T."/>
            <person name="Hug L.A."/>
            <person name="Sharon I."/>
            <person name="Castelle C.J."/>
            <person name="Probst A.J."/>
            <person name="Thomas B.C."/>
            <person name="Singh A."/>
            <person name="Wilkins M.J."/>
            <person name="Karaoz U."/>
            <person name="Brodie E.L."/>
            <person name="Williams K.H."/>
            <person name="Hubbard S.S."/>
            <person name="Banfield J.F."/>
        </authorList>
    </citation>
    <scope>NUCLEOTIDE SEQUENCE [LARGE SCALE GENOMIC DNA]</scope>
</reference>
<dbReference type="CDD" id="cd01672">
    <property type="entry name" value="TMPK"/>
    <property type="match status" value="1"/>
</dbReference>
<dbReference type="GO" id="GO:0006227">
    <property type="term" value="P:dUDP biosynthetic process"/>
    <property type="evidence" value="ECO:0007669"/>
    <property type="project" value="TreeGrafter"/>
</dbReference>
<dbReference type="Gene3D" id="3.40.50.300">
    <property type="entry name" value="P-loop containing nucleotide triphosphate hydrolases"/>
    <property type="match status" value="1"/>
</dbReference>
<protein>
    <recommendedName>
        <fullName evidence="8">Thymidylate kinase</fullName>
        <ecNumber evidence="8">2.7.4.9</ecNumber>
    </recommendedName>
    <alternativeName>
        <fullName evidence="8">dTMP kinase</fullName>
    </alternativeName>
</protein>
<dbReference type="Pfam" id="PF02223">
    <property type="entry name" value="Thymidylate_kin"/>
    <property type="match status" value="1"/>
</dbReference>
<dbReference type="PANTHER" id="PTHR10344:SF4">
    <property type="entry name" value="UMP-CMP KINASE 2, MITOCHONDRIAL"/>
    <property type="match status" value="1"/>
</dbReference>
<evidence type="ECO:0000313" key="11">
    <source>
        <dbReference type="Proteomes" id="UP000178380"/>
    </source>
</evidence>
<dbReference type="PANTHER" id="PTHR10344">
    <property type="entry name" value="THYMIDYLATE KINASE"/>
    <property type="match status" value="1"/>
</dbReference>
<keyword evidence="3 8" id="KW-0545">Nucleotide biosynthesis</keyword>
<dbReference type="InterPro" id="IPR018094">
    <property type="entry name" value="Thymidylate_kinase"/>
</dbReference>
<name>A0A1G2HXF6_9BACT</name>
<keyword evidence="4 8" id="KW-0547">Nucleotide-binding</keyword>
<dbReference type="GO" id="GO:0004798">
    <property type="term" value="F:dTMP kinase activity"/>
    <property type="evidence" value="ECO:0007669"/>
    <property type="project" value="UniProtKB-UniRule"/>
</dbReference>
<evidence type="ECO:0000256" key="2">
    <source>
        <dbReference type="ARBA" id="ARBA00022679"/>
    </source>
</evidence>
<evidence type="ECO:0000256" key="8">
    <source>
        <dbReference type="HAMAP-Rule" id="MF_00165"/>
    </source>
</evidence>
<evidence type="ECO:0000256" key="4">
    <source>
        <dbReference type="ARBA" id="ARBA00022741"/>
    </source>
</evidence>
<dbReference type="InterPro" id="IPR039430">
    <property type="entry name" value="Thymidylate_kin-like_dom"/>
</dbReference>
<evidence type="ECO:0000313" key="10">
    <source>
        <dbReference type="EMBL" id="OGZ67165.1"/>
    </source>
</evidence>
<feature type="domain" description="Thymidylate kinase-like" evidence="9">
    <location>
        <begin position="12"/>
        <end position="180"/>
    </location>
</feature>
<dbReference type="EC" id="2.7.4.9" evidence="8"/>
<keyword evidence="5 8" id="KW-0418">Kinase</keyword>
<dbReference type="EMBL" id="MHOR01000014">
    <property type="protein sequence ID" value="OGZ67165.1"/>
    <property type="molecule type" value="Genomic_DNA"/>
</dbReference>
<gene>
    <name evidence="8" type="primary">tmk</name>
    <name evidence="10" type="ORF">A3C58_02405</name>
</gene>
<comment type="function">
    <text evidence="8">Phosphorylation of dTMP to form dTDP in both de novo and salvage pathways of dTTP synthesis.</text>
</comment>
<sequence>MKSMPKGKFFVLEGMDGSGKATQTKLLTETLIKKSYKVEKVDFPQYGKGSAALLELYLNGGYGTAEEIGPYRASIFYACDRYDASFKIRQWIAEGKIVISDRYVASNIGHQGGKIISNKKEWEKYVSWLQELEYNIFKIPKPDYTFILKISPELSMKMSSNTKNTEKKQKRILYLGDSKQKDIHEADKMHLENTLKSYVAISKKYPKEYKIIDCEENKSFLPVGSIHQKIVKLVEEKI</sequence>
<keyword evidence="2 8" id="KW-0808">Transferase</keyword>
<comment type="caution">
    <text evidence="8">Lacks conserved residue(s) required for the propagation of feature annotation.</text>
</comment>
<dbReference type="GO" id="GO:0005524">
    <property type="term" value="F:ATP binding"/>
    <property type="evidence" value="ECO:0007669"/>
    <property type="project" value="UniProtKB-UniRule"/>
</dbReference>
<accession>A0A1G2HXF6</accession>
<evidence type="ECO:0000256" key="3">
    <source>
        <dbReference type="ARBA" id="ARBA00022727"/>
    </source>
</evidence>
<dbReference type="Proteomes" id="UP000178380">
    <property type="component" value="Unassembled WGS sequence"/>
</dbReference>
<comment type="similarity">
    <text evidence="1 8">Belongs to the thymidylate kinase family.</text>
</comment>
<evidence type="ECO:0000256" key="1">
    <source>
        <dbReference type="ARBA" id="ARBA00009776"/>
    </source>
</evidence>
<evidence type="ECO:0000259" key="9">
    <source>
        <dbReference type="Pfam" id="PF02223"/>
    </source>
</evidence>
<dbReference type="AlphaFoldDB" id="A0A1G2HXF6"/>
<comment type="caution">
    <text evidence="10">The sequence shown here is derived from an EMBL/GenBank/DDBJ whole genome shotgun (WGS) entry which is preliminary data.</text>
</comment>